<feature type="compositionally biased region" description="Basic and acidic residues" evidence="1">
    <location>
        <begin position="17"/>
        <end position="33"/>
    </location>
</feature>
<evidence type="ECO:0000313" key="3">
    <source>
        <dbReference type="Proteomes" id="UP001497497"/>
    </source>
</evidence>
<dbReference type="Proteomes" id="UP001497497">
    <property type="component" value="Unassembled WGS sequence"/>
</dbReference>
<protein>
    <submittedName>
        <fullName evidence="2">Uncharacterized protein</fullName>
    </submittedName>
</protein>
<name>A0AAV2IHW8_LYMST</name>
<dbReference type="CDD" id="cd00022">
    <property type="entry name" value="BIR"/>
    <property type="match status" value="2"/>
</dbReference>
<feature type="region of interest" description="Disordered" evidence="1">
    <location>
        <begin position="238"/>
        <end position="263"/>
    </location>
</feature>
<gene>
    <name evidence="2" type="ORF">GSLYS_00019267001</name>
</gene>
<dbReference type="GO" id="GO:0051726">
    <property type="term" value="P:regulation of cell cycle"/>
    <property type="evidence" value="ECO:0007669"/>
    <property type="project" value="TreeGrafter"/>
</dbReference>
<keyword evidence="3" id="KW-1185">Reference proteome</keyword>
<evidence type="ECO:0000256" key="1">
    <source>
        <dbReference type="SAM" id="MobiDB-lite"/>
    </source>
</evidence>
<accession>A0AAV2IHW8</accession>
<dbReference type="EMBL" id="CAXITT010000748">
    <property type="protein sequence ID" value="CAL1545890.1"/>
    <property type="molecule type" value="Genomic_DNA"/>
</dbReference>
<dbReference type="GO" id="GO:0043027">
    <property type="term" value="F:cysteine-type endopeptidase inhibitor activity involved in apoptotic process"/>
    <property type="evidence" value="ECO:0007669"/>
    <property type="project" value="TreeGrafter"/>
</dbReference>
<dbReference type="GO" id="GO:0005737">
    <property type="term" value="C:cytoplasm"/>
    <property type="evidence" value="ECO:0007669"/>
    <property type="project" value="TreeGrafter"/>
</dbReference>
<reference evidence="2 3" key="1">
    <citation type="submission" date="2024-04" db="EMBL/GenBank/DDBJ databases">
        <authorList>
            <consortium name="Genoscope - CEA"/>
            <person name="William W."/>
        </authorList>
    </citation>
    <scope>NUCLEOTIDE SEQUENCE [LARGE SCALE GENOMIC DNA]</scope>
</reference>
<sequence>METQTQARATGSSNDLLRMRADMQDQANERDFEAGPTARRTVCNTSDVPEGNHPHSVDGKEWHCFRDETNRLLSFAKFPRTAAKSATLLANHGFVYTGVGDATDDATTCYFCGARKKKWQASDVVSSIHHPSCPMVTETHCANVPISTNRAGEELQVQGGSMHCVEKTEIQRPDQADVDVNIHLSEESASVGGCDQTPSSIKQNERPCAMFSNLTKSKSHLPEETKVATVFSHQKSFFPERKHPSKQNTSNIKHENDKPPCNKENTFILESPKSPEYVSEDSRLRTFTTWPSEHHLKPRDLSDAGFYYENTRDLVRCFHCGGRLQNWKDTSDIRVEHARWFPNCGLVRQQLGQNFVDAVNELERTNQQELGIPRAATTAAAH</sequence>
<dbReference type="GO" id="GO:0005634">
    <property type="term" value="C:nucleus"/>
    <property type="evidence" value="ECO:0007669"/>
    <property type="project" value="TreeGrafter"/>
</dbReference>
<dbReference type="PANTHER" id="PTHR10044">
    <property type="entry name" value="INHIBITOR OF APOPTOSIS"/>
    <property type="match status" value="1"/>
</dbReference>
<feature type="region of interest" description="Disordered" evidence="1">
    <location>
        <begin position="1"/>
        <end position="36"/>
    </location>
</feature>
<dbReference type="Pfam" id="PF00653">
    <property type="entry name" value="BIR"/>
    <property type="match status" value="2"/>
</dbReference>
<feature type="compositionally biased region" description="Polar residues" evidence="1">
    <location>
        <begin position="1"/>
        <end position="15"/>
    </location>
</feature>
<organism evidence="2 3">
    <name type="scientific">Lymnaea stagnalis</name>
    <name type="common">Great pond snail</name>
    <name type="synonym">Helix stagnalis</name>
    <dbReference type="NCBI Taxonomy" id="6523"/>
    <lineage>
        <taxon>Eukaryota</taxon>
        <taxon>Metazoa</taxon>
        <taxon>Spiralia</taxon>
        <taxon>Lophotrochozoa</taxon>
        <taxon>Mollusca</taxon>
        <taxon>Gastropoda</taxon>
        <taxon>Heterobranchia</taxon>
        <taxon>Euthyneura</taxon>
        <taxon>Panpulmonata</taxon>
        <taxon>Hygrophila</taxon>
        <taxon>Lymnaeoidea</taxon>
        <taxon>Lymnaeidae</taxon>
        <taxon>Lymnaea</taxon>
    </lineage>
</organism>
<dbReference type="GO" id="GO:0043066">
    <property type="term" value="P:negative regulation of apoptotic process"/>
    <property type="evidence" value="ECO:0007669"/>
    <property type="project" value="TreeGrafter"/>
</dbReference>
<dbReference type="PROSITE" id="PS50143">
    <property type="entry name" value="BIR_REPEAT_2"/>
    <property type="match status" value="2"/>
</dbReference>
<dbReference type="PANTHER" id="PTHR10044:SF139">
    <property type="entry name" value="DEATH-ASSOCIATED INHIBITOR OF APOPTOSIS 2"/>
    <property type="match status" value="1"/>
</dbReference>
<dbReference type="InterPro" id="IPR050784">
    <property type="entry name" value="IAP"/>
</dbReference>
<dbReference type="SUPFAM" id="SSF57924">
    <property type="entry name" value="Inhibitor of apoptosis (IAP) repeat"/>
    <property type="match status" value="2"/>
</dbReference>
<feature type="compositionally biased region" description="Basic and acidic residues" evidence="1">
    <location>
        <begin position="252"/>
        <end position="261"/>
    </location>
</feature>
<proteinExistence type="predicted"/>
<comment type="caution">
    <text evidence="2">The sequence shown here is derived from an EMBL/GenBank/DDBJ whole genome shotgun (WGS) entry which is preliminary data.</text>
</comment>
<dbReference type="SMART" id="SM00238">
    <property type="entry name" value="BIR"/>
    <property type="match status" value="2"/>
</dbReference>
<dbReference type="InterPro" id="IPR001370">
    <property type="entry name" value="BIR_rpt"/>
</dbReference>
<dbReference type="PROSITE" id="PS01282">
    <property type="entry name" value="BIR_REPEAT_1"/>
    <property type="match status" value="1"/>
</dbReference>
<dbReference type="Gene3D" id="1.10.1170.10">
    <property type="entry name" value="Inhibitor Of Apoptosis Protein (2mihbC-IAP-1), Chain A"/>
    <property type="match status" value="2"/>
</dbReference>
<evidence type="ECO:0000313" key="2">
    <source>
        <dbReference type="EMBL" id="CAL1545890.1"/>
    </source>
</evidence>
<dbReference type="AlphaFoldDB" id="A0AAV2IHW8"/>